<evidence type="ECO:0000313" key="5">
    <source>
        <dbReference type="Proteomes" id="UP000824469"/>
    </source>
</evidence>
<dbReference type="InterPro" id="IPR011053">
    <property type="entry name" value="Single_hybrid_motif"/>
</dbReference>
<dbReference type="PRINTS" id="PR01071">
    <property type="entry name" value="ACOABIOTINCC"/>
</dbReference>
<dbReference type="PANTHER" id="PTHR43416">
    <property type="entry name" value="DIHYDROLIPOYLLYSINE-RESIDUE SUCCINYLTRANSFERASE COMPONENT OF 2-OXOGLUTARATE DEHYDROGENASE COMPLEX, MITOCHONDRIAL-RELATED"/>
    <property type="match status" value="1"/>
</dbReference>
<sequence>MAMTTVHAPCAASAASLPKAEACTTIAGPQHQLQHVRVSNLRRRVCAAISTSSFSVARFNRPSARQFHGSQRIMWKSPVNKVAIDGSSNATTVSASSLEVSSSKENEVKPAVESPSPSAMTEESITTFMEEVANLVKLVDSRDIMELHLKKENCELLIRKKEALPQPPPPPMPQQVIVHAPYPTGAVPYSTAAAPYPPPPAAPSPPSTSIVPAAPSAPKQSAPAQSGHPPLKSPMAGTLYRSPAPGEPAFVKLGDKVQKGQVLCIIEAMKLMNEIEVG</sequence>
<dbReference type="Proteomes" id="UP000824469">
    <property type="component" value="Unassembled WGS sequence"/>
</dbReference>
<feature type="region of interest" description="Disordered" evidence="2">
    <location>
        <begin position="198"/>
        <end position="238"/>
    </location>
</feature>
<evidence type="ECO:0000313" key="4">
    <source>
        <dbReference type="EMBL" id="KAH9314125.1"/>
    </source>
</evidence>
<dbReference type="GO" id="GO:0009507">
    <property type="term" value="C:chloroplast"/>
    <property type="evidence" value="ECO:0007669"/>
    <property type="project" value="UniProtKB-SubCell"/>
</dbReference>
<feature type="compositionally biased region" description="Low complexity" evidence="2">
    <location>
        <begin position="207"/>
        <end position="226"/>
    </location>
</feature>
<dbReference type="EMBL" id="JAHRHJ020000005">
    <property type="protein sequence ID" value="KAH9314125.1"/>
    <property type="molecule type" value="Genomic_DNA"/>
</dbReference>
<dbReference type="SUPFAM" id="SSF51230">
    <property type="entry name" value="Single hybrid motif"/>
    <property type="match status" value="1"/>
</dbReference>
<keyword evidence="1" id="KW-0444">Lipid biosynthesis</keyword>
<dbReference type="GO" id="GO:0009317">
    <property type="term" value="C:acetyl-CoA carboxylase complex"/>
    <property type="evidence" value="ECO:0007669"/>
    <property type="project" value="InterPro"/>
</dbReference>
<feature type="region of interest" description="Disordered" evidence="2">
    <location>
        <begin position="95"/>
        <end position="120"/>
    </location>
</feature>
<keyword evidence="1" id="KW-0092">Biotin</keyword>
<protein>
    <recommendedName>
        <fullName evidence="1">Biotin carboxyl carrier protein of acetyl-CoA carboxylase</fullName>
    </recommendedName>
</protein>
<evidence type="ECO:0000256" key="2">
    <source>
        <dbReference type="SAM" id="MobiDB-lite"/>
    </source>
</evidence>
<dbReference type="InterPro" id="IPR001249">
    <property type="entry name" value="AcCoA_biotinCC"/>
</dbReference>
<evidence type="ECO:0000256" key="1">
    <source>
        <dbReference type="RuleBase" id="RU364072"/>
    </source>
</evidence>
<dbReference type="InterPro" id="IPR000089">
    <property type="entry name" value="Biotin_lipoyl"/>
</dbReference>
<dbReference type="Gene3D" id="2.40.50.100">
    <property type="match status" value="1"/>
</dbReference>
<comment type="function">
    <text evidence="1">This protein is a component of the acetyl coenzyme A carboxylase complex; first, biotin carboxylase catalyzes the carboxylation of the carrier protein and then the transcarboxylase transfers the carboxyl group to form malonyl-CoA.</text>
</comment>
<dbReference type="GO" id="GO:0006633">
    <property type="term" value="P:fatty acid biosynthetic process"/>
    <property type="evidence" value="ECO:0007669"/>
    <property type="project" value="UniProtKB-KW"/>
</dbReference>
<organism evidence="4 5">
    <name type="scientific">Taxus chinensis</name>
    <name type="common">Chinese yew</name>
    <name type="synonym">Taxus wallichiana var. chinensis</name>
    <dbReference type="NCBI Taxonomy" id="29808"/>
    <lineage>
        <taxon>Eukaryota</taxon>
        <taxon>Viridiplantae</taxon>
        <taxon>Streptophyta</taxon>
        <taxon>Embryophyta</taxon>
        <taxon>Tracheophyta</taxon>
        <taxon>Spermatophyta</taxon>
        <taxon>Pinopsida</taxon>
        <taxon>Pinidae</taxon>
        <taxon>Conifers II</taxon>
        <taxon>Cupressales</taxon>
        <taxon>Taxaceae</taxon>
        <taxon>Taxus</taxon>
    </lineage>
</organism>
<keyword evidence="5" id="KW-1185">Reference proteome</keyword>
<comment type="caution">
    <text evidence="4">The sequence shown here is derived from an EMBL/GenBank/DDBJ whole genome shotgun (WGS) entry which is preliminary data.</text>
</comment>
<dbReference type="GO" id="GO:0003989">
    <property type="term" value="F:acetyl-CoA carboxylase activity"/>
    <property type="evidence" value="ECO:0007669"/>
    <property type="project" value="InterPro"/>
</dbReference>
<feature type="domain" description="Lipoyl-binding" evidence="3">
    <location>
        <begin position="228"/>
        <end position="278"/>
    </location>
</feature>
<comment type="pathway">
    <text evidence="1">Lipid metabolism; fatty acid biosynthesis.</text>
</comment>
<reference evidence="4 5" key="1">
    <citation type="journal article" date="2021" name="Nat. Plants">
        <title>The Taxus genome provides insights into paclitaxel biosynthesis.</title>
        <authorList>
            <person name="Xiong X."/>
            <person name="Gou J."/>
            <person name="Liao Q."/>
            <person name="Li Y."/>
            <person name="Zhou Q."/>
            <person name="Bi G."/>
            <person name="Li C."/>
            <person name="Du R."/>
            <person name="Wang X."/>
            <person name="Sun T."/>
            <person name="Guo L."/>
            <person name="Liang H."/>
            <person name="Lu P."/>
            <person name="Wu Y."/>
            <person name="Zhang Z."/>
            <person name="Ro D.K."/>
            <person name="Shang Y."/>
            <person name="Huang S."/>
            <person name="Yan J."/>
        </authorList>
    </citation>
    <scope>NUCLEOTIDE SEQUENCE [LARGE SCALE GENOMIC DNA]</scope>
    <source>
        <strain evidence="4">Ta-2019</strain>
    </source>
</reference>
<dbReference type="OMA" id="MTEESIT"/>
<dbReference type="Pfam" id="PF00364">
    <property type="entry name" value="Biotin_lipoyl"/>
    <property type="match status" value="1"/>
</dbReference>
<keyword evidence="1" id="KW-0443">Lipid metabolism</keyword>
<gene>
    <name evidence="4" type="ORF">KI387_022752</name>
</gene>
<dbReference type="InterPro" id="IPR050537">
    <property type="entry name" value="2-oxoacid_dehydrogenase"/>
</dbReference>
<comment type="subcellular location">
    <subcellularLocation>
        <location evidence="1">Plastid</location>
        <location evidence="1">Chloroplast</location>
    </subcellularLocation>
</comment>
<dbReference type="PANTHER" id="PTHR43416:SF38">
    <property type="entry name" value="BIOTIN CARBOXYL CARRIER PROTEIN OF ACETYL-COA CARBOXYLASE 1, CHLOROPLASTIC"/>
    <property type="match status" value="1"/>
</dbReference>
<keyword evidence="1" id="KW-0934">Plastid</keyword>
<keyword evidence="1" id="KW-0150">Chloroplast</keyword>
<proteinExistence type="predicted"/>
<evidence type="ECO:0000259" key="3">
    <source>
        <dbReference type="PROSITE" id="PS50968"/>
    </source>
</evidence>
<keyword evidence="1" id="KW-0275">Fatty acid biosynthesis</keyword>
<name>A0AA38G1K9_TAXCH</name>
<dbReference type="AlphaFoldDB" id="A0AA38G1K9"/>
<keyword evidence="1" id="KW-0276">Fatty acid metabolism</keyword>
<dbReference type="CDD" id="cd06850">
    <property type="entry name" value="biotinyl_domain"/>
    <property type="match status" value="1"/>
</dbReference>
<dbReference type="PROSITE" id="PS50968">
    <property type="entry name" value="BIOTINYL_LIPOYL"/>
    <property type="match status" value="1"/>
</dbReference>
<accession>A0AA38G1K9</accession>